<evidence type="ECO:0000313" key="2">
    <source>
        <dbReference type="EMBL" id="EPY18430.1"/>
    </source>
</evidence>
<feature type="compositionally biased region" description="Basic and acidic residues" evidence="1">
    <location>
        <begin position="174"/>
        <end position="183"/>
    </location>
</feature>
<comment type="caution">
    <text evidence="2">The sequence shown here is derived from an EMBL/GenBank/DDBJ whole genome shotgun (WGS) entry which is preliminary data.</text>
</comment>
<sequence>MYKKTFITTASPSPAAAADGHQRLQPSVTAYLPAGDVSTVFGSGSSHRKGSRPRRASGCSTTASAALSGTPFLSPAALAAVPRPFCGGPNRQRSGGDRALPFATRNTGEELLVSPSDVIPQQLWANFSLTVTGPWRAAADLQWPNKTDAAEGPCRHGGSQHAQTACPASVPTPHRCERRDLRGGESPASAHLKGSESRPGAVTARWESATCVPVTALTKAANSSNTSTDDGLQDVSTSKETSDRDVTPILLTSRNKSSSSDTPHTYGELSSDKESSIQDVRTLHRKMRGVKRVSFSAELHR</sequence>
<name>S9V689_9TRYP</name>
<feature type="compositionally biased region" description="Basic residues" evidence="1">
    <location>
        <begin position="46"/>
        <end position="55"/>
    </location>
</feature>
<dbReference type="EMBL" id="ATMH01009924">
    <property type="protein sequence ID" value="EPY18430.1"/>
    <property type="molecule type" value="Genomic_DNA"/>
</dbReference>
<feature type="region of interest" description="Disordered" evidence="1">
    <location>
        <begin position="1"/>
        <end position="21"/>
    </location>
</feature>
<accession>S9V689</accession>
<gene>
    <name evidence="2" type="ORF">STCU_09920</name>
</gene>
<feature type="compositionally biased region" description="Polar residues" evidence="1">
    <location>
        <begin position="221"/>
        <end position="239"/>
    </location>
</feature>
<feature type="compositionally biased region" description="Polar residues" evidence="1">
    <location>
        <begin position="250"/>
        <end position="263"/>
    </location>
</feature>
<dbReference type="AlphaFoldDB" id="S9V689"/>
<feature type="region of interest" description="Disordered" evidence="1">
    <location>
        <begin position="42"/>
        <end position="62"/>
    </location>
</feature>
<feature type="compositionally biased region" description="Low complexity" evidence="1">
    <location>
        <begin position="8"/>
        <end position="18"/>
    </location>
</feature>
<organism evidence="2 3">
    <name type="scientific">Strigomonas culicis</name>
    <dbReference type="NCBI Taxonomy" id="28005"/>
    <lineage>
        <taxon>Eukaryota</taxon>
        <taxon>Discoba</taxon>
        <taxon>Euglenozoa</taxon>
        <taxon>Kinetoplastea</taxon>
        <taxon>Metakinetoplastina</taxon>
        <taxon>Trypanosomatida</taxon>
        <taxon>Trypanosomatidae</taxon>
        <taxon>Strigomonadinae</taxon>
        <taxon>Strigomonas</taxon>
    </lineage>
</organism>
<reference evidence="2 3" key="1">
    <citation type="journal article" date="2013" name="PLoS ONE">
        <title>Predicting the Proteins of Angomonas deanei, Strigomonas culicis and Their Respective Endosymbionts Reveals New Aspects of the Trypanosomatidae Family.</title>
        <authorList>
            <person name="Motta M.C."/>
            <person name="Martins A.C."/>
            <person name="de Souza S.S."/>
            <person name="Catta-Preta C.M."/>
            <person name="Silva R."/>
            <person name="Klein C.C."/>
            <person name="de Almeida L.G."/>
            <person name="de Lima Cunha O."/>
            <person name="Ciapina L.P."/>
            <person name="Brocchi M."/>
            <person name="Colabardini A.C."/>
            <person name="de Araujo Lima B."/>
            <person name="Machado C.R."/>
            <person name="de Almeida Soares C.M."/>
            <person name="Probst C.M."/>
            <person name="de Menezes C.B."/>
            <person name="Thompson C.E."/>
            <person name="Bartholomeu D.C."/>
            <person name="Gradia D.F."/>
            <person name="Pavoni D.P."/>
            <person name="Grisard E.C."/>
            <person name="Fantinatti-Garboggini F."/>
            <person name="Marchini F.K."/>
            <person name="Rodrigues-Luiz G.F."/>
            <person name="Wagner G."/>
            <person name="Goldman G.H."/>
            <person name="Fietto J.L."/>
            <person name="Elias M.C."/>
            <person name="Goldman M.H."/>
            <person name="Sagot M.F."/>
            <person name="Pereira M."/>
            <person name="Stoco P.H."/>
            <person name="de Mendonca-Neto R.P."/>
            <person name="Teixeira S.M."/>
            <person name="Maciel T.E."/>
            <person name="de Oliveira Mendes T.A."/>
            <person name="Urmenyi T.P."/>
            <person name="de Souza W."/>
            <person name="Schenkman S."/>
            <person name="de Vasconcelos A.T."/>
        </authorList>
    </citation>
    <scope>NUCLEOTIDE SEQUENCE [LARGE SCALE GENOMIC DNA]</scope>
</reference>
<feature type="region of interest" description="Disordered" evidence="1">
    <location>
        <begin position="149"/>
        <end position="204"/>
    </location>
</feature>
<evidence type="ECO:0000313" key="3">
    <source>
        <dbReference type="Proteomes" id="UP000015354"/>
    </source>
</evidence>
<evidence type="ECO:0000256" key="1">
    <source>
        <dbReference type="SAM" id="MobiDB-lite"/>
    </source>
</evidence>
<dbReference type="Proteomes" id="UP000015354">
    <property type="component" value="Unassembled WGS sequence"/>
</dbReference>
<feature type="region of interest" description="Disordered" evidence="1">
    <location>
        <begin position="221"/>
        <end position="279"/>
    </location>
</feature>
<proteinExistence type="predicted"/>
<keyword evidence="3" id="KW-1185">Reference proteome</keyword>
<protein>
    <submittedName>
        <fullName evidence="2">Uncharacterized protein</fullName>
    </submittedName>
</protein>